<feature type="region of interest" description="Disordered" evidence="1">
    <location>
        <begin position="289"/>
        <end position="312"/>
    </location>
</feature>
<keyword evidence="3" id="KW-1185">Reference proteome</keyword>
<gene>
    <name evidence="2" type="ORF">GCM10022399_40370</name>
</gene>
<dbReference type="Pfam" id="PF05114">
    <property type="entry name" value="MbnB_TglH_ChrH"/>
    <property type="match status" value="1"/>
</dbReference>
<dbReference type="SUPFAM" id="SSF51658">
    <property type="entry name" value="Xylose isomerase-like"/>
    <property type="match status" value="1"/>
</dbReference>
<dbReference type="InterPro" id="IPR007801">
    <property type="entry name" value="MbnB/TglH/ChrH"/>
</dbReference>
<reference evidence="3" key="1">
    <citation type="journal article" date="2019" name="Int. J. Syst. Evol. Microbiol.">
        <title>The Global Catalogue of Microorganisms (GCM) 10K type strain sequencing project: providing services to taxonomists for standard genome sequencing and annotation.</title>
        <authorList>
            <consortium name="The Broad Institute Genomics Platform"/>
            <consortium name="The Broad Institute Genome Sequencing Center for Infectious Disease"/>
            <person name="Wu L."/>
            <person name="Ma J."/>
        </authorList>
    </citation>
    <scope>NUCLEOTIDE SEQUENCE [LARGE SCALE GENOMIC DNA]</scope>
    <source>
        <strain evidence="3">JCM 17125</strain>
    </source>
</reference>
<dbReference type="PANTHER" id="PTHR42194:SF1">
    <property type="entry name" value="UPF0276 PROTEIN HI_1600"/>
    <property type="match status" value="1"/>
</dbReference>
<accession>A0ABP7EIY4</accession>
<dbReference type="PANTHER" id="PTHR42194">
    <property type="entry name" value="UPF0276 PROTEIN HI_1600"/>
    <property type="match status" value="1"/>
</dbReference>
<proteinExistence type="predicted"/>
<sequence length="416" mass="44327">MRFDLGVGVIALGSLDQLWDGIEDLVDVVEVEPQTLWETRFGGGQVISPEPLAWLRSCGRPLLAHGVGYPVGGMTAPNPEGVLASAASARDLDAVHWSEHLAFNVAGDAHAGFLLPPVQTPEAVAAAVRHIRAYQDAFDRPFLVETPTNYLQPVPGDLSDGEYVAAIAEAADCGILLDLHNIWTNERNGRQSVDDFLSMIPLDRVWEVHLAGGFETDGYYLDAHVGPIDPELLALAARVVPTLPRVRAVIYEAVPASLAEQGVAGLREVLTSMHRIVDAPAVSAADGAASGLAVPRPPRSPSASVGRPVSAGTAEREAELVAFTTRASNLLSTPDPGATLMRALTDEARLSLLVRTHPEVLGRLLTVLGRERTAVVLTDFLAASPASLWTDEQGTAFAEWLSTRADLATVLTAYDR</sequence>
<comment type="caution">
    <text evidence="2">The sequence shown here is derived from an EMBL/GenBank/DDBJ whole genome shotgun (WGS) entry which is preliminary data.</text>
</comment>
<feature type="compositionally biased region" description="Low complexity" evidence="1">
    <location>
        <begin position="301"/>
        <end position="311"/>
    </location>
</feature>
<protein>
    <recommendedName>
        <fullName evidence="4">DUF692 domain-containing protein</fullName>
    </recommendedName>
</protein>
<dbReference type="Proteomes" id="UP001501468">
    <property type="component" value="Unassembled WGS sequence"/>
</dbReference>
<evidence type="ECO:0000313" key="2">
    <source>
        <dbReference type="EMBL" id="GAA3719914.1"/>
    </source>
</evidence>
<organism evidence="2 3">
    <name type="scientific">Terrabacter ginsenosidimutans</name>
    <dbReference type="NCBI Taxonomy" id="490575"/>
    <lineage>
        <taxon>Bacteria</taxon>
        <taxon>Bacillati</taxon>
        <taxon>Actinomycetota</taxon>
        <taxon>Actinomycetes</taxon>
        <taxon>Micrococcales</taxon>
        <taxon>Intrasporangiaceae</taxon>
        <taxon>Terrabacter</taxon>
    </lineage>
</organism>
<name>A0ABP7EIY4_9MICO</name>
<evidence type="ECO:0000256" key="1">
    <source>
        <dbReference type="SAM" id="MobiDB-lite"/>
    </source>
</evidence>
<dbReference type="Gene3D" id="3.20.20.150">
    <property type="entry name" value="Divalent-metal-dependent TIM barrel enzymes"/>
    <property type="match status" value="1"/>
</dbReference>
<evidence type="ECO:0008006" key="4">
    <source>
        <dbReference type="Google" id="ProtNLM"/>
    </source>
</evidence>
<dbReference type="InterPro" id="IPR036237">
    <property type="entry name" value="Xyl_isomerase-like_sf"/>
</dbReference>
<dbReference type="EMBL" id="BAABDC010000011">
    <property type="protein sequence ID" value="GAA3719914.1"/>
    <property type="molecule type" value="Genomic_DNA"/>
</dbReference>
<evidence type="ECO:0000313" key="3">
    <source>
        <dbReference type="Proteomes" id="UP001501468"/>
    </source>
</evidence>